<feature type="transmembrane region" description="Helical" evidence="1">
    <location>
        <begin position="12"/>
        <end position="31"/>
    </location>
</feature>
<proteinExistence type="predicted"/>
<reference evidence="2" key="1">
    <citation type="submission" date="2022-11" db="EMBL/GenBank/DDBJ databases">
        <authorList>
            <person name="Graham C."/>
            <person name="Newman J.D."/>
        </authorList>
    </citation>
    <scope>NUCLEOTIDE SEQUENCE</scope>
    <source>
        <strain evidence="2">DSM 19486</strain>
    </source>
</reference>
<feature type="transmembrane region" description="Helical" evidence="1">
    <location>
        <begin position="73"/>
        <end position="94"/>
    </location>
</feature>
<keyword evidence="1" id="KW-1133">Transmembrane helix</keyword>
<sequence length="95" mass="10672">MITHHSSFTKNLFFVTLITSIYFVLAFTGILAKLQAITLIGAVAELITIPLIILLVIIFLFSLYQLFTKRNRISGYSIVTLSLSFSIIALMFIIN</sequence>
<evidence type="ECO:0000256" key="1">
    <source>
        <dbReference type="SAM" id="Phobius"/>
    </source>
</evidence>
<gene>
    <name evidence="2" type="ORF">OQZ29_13940</name>
</gene>
<dbReference type="Proteomes" id="UP001142592">
    <property type="component" value="Unassembled WGS sequence"/>
</dbReference>
<dbReference type="AlphaFoldDB" id="A0A9X3IA08"/>
<feature type="transmembrane region" description="Helical" evidence="1">
    <location>
        <begin position="37"/>
        <end position="61"/>
    </location>
</feature>
<protein>
    <submittedName>
        <fullName evidence="2">Uncharacterized protein</fullName>
    </submittedName>
</protein>
<accession>A0A9X3IA08</accession>
<keyword evidence="1" id="KW-0472">Membrane</keyword>
<evidence type="ECO:0000313" key="3">
    <source>
        <dbReference type="Proteomes" id="UP001142592"/>
    </source>
</evidence>
<keyword evidence="3" id="KW-1185">Reference proteome</keyword>
<name>A0A9X3IA08_9SPHI</name>
<dbReference type="RefSeq" id="WP_010599744.1">
    <property type="nucleotide sequence ID" value="NZ_JAPJUH010000004.1"/>
</dbReference>
<keyword evidence="1" id="KW-0812">Transmembrane</keyword>
<dbReference type="EMBL" id="JAPJUH010000004">
    <property type="protein sequence ID" value="MCX3265855.1"/>
    <property type="molecule type" value="Genomic_DNA"/>
</dbReference>
<comment type="caution">
    <text evidence="2">The sequence shown here is derived from an EMBL/GenBank/DDBJ whole genome shotgun (WGS) entry which is preliminary data.</text>
</comment>
<evidence type="ECO:0000313" key="2">
    <source>
        <dbReference type="EMBL" id="MCX3265855.1"/>
    </source>
</evidence>
<organism evidence="2 3">
    <name type="scientific">Pedobacter agri</name>
    <dbReference type="NCBI Taxonomy" id="454586"/>
    <lineage>
        <taxon>Bacteria</taxon>
        <taxon>Pseudomonadati</taxon>
        <taxon>Bacteroidota</taxon>
        <taxon>Sphingobacteriia</taxon>
        <taxon>Sphingobacteriales</taxon>
        <taxon>Sphingobacteriaceae</taxon>
        <taxon>Pedobacter</taxon>
    </lineage>
</organism>